<dbReference type="OrthoDB" id="8038418at2759"/>
<dbReference type="Gene3D" id="3.10.10.10">
    <property type="entry name" value="HIV Type 1 Reverse Transcriptase, subunit A, domain 1"/>
    <property type="match status" value="1"/>
</dbReference>
<dbReference type="Proteomes" id="UP000499080">
    <property type="component" value="Unassembled WGS sequence"/>
</dbReference>
<proteinExistence type="predicted"/>
<sequence>MILVELSDKDPRPCIDYSLLNSSIGNQYFPLPNIEESVERVSASNFIAEIHLAKRYSQIPLSKRARHYAAFVTNFDTYVTLRIPIGSYVKSALMKDMLRTWQDNWEDGDTGRPVFNIIPQVKLVSVDWQREEIMFFSDHGLFFSKSV</sequence>
<dbReference type="SUPFAM" id="SSF56672">
    <property type="entry name" value="DNA/RNA polymerases"/>
    <property type="match status" value="1"/>
</dbReference>
<dbReference type="EMBL" id="BGPR01005787">
    <property type="protein sequence ID" value="GBN13432.1"/>
    <property type="molecule type" value="Genomic_DNA"/>
</dbReference>
<dbReference type="Gene3D" id="3.30.70.270">
    <property type="match status" value="1"/>
</dbReference>
<organism evidence="1 2">
    <name type="scientific">Araneus ventricosus</name>
    <name type="common">Orbweaver spider</name>
    <name type="synonym">Epeira ventricosa</name>
    <dbReference type="NCBI Taxonomy" id="182803"/>
    <lineage>
        <taxon>Eukaryota</taxon>
        <taxon>Metazoa</taxon>
        <taxon>Ecdysozoa</taxon>
        <taxon>Arthropoda</taxon>
        <taxon>Chelicerata</taxon>
        <taxon>Arachnida</taxon>
        <taxon>Araneae</taxon>
        <taxon>Araneomorphae</taxon>
        <taxon>Entelegynae</taxon>
        <taxon>Araneoidea</taxon>
        <taxon>Araneidae</taxon>
        <taxon>Araneus</taxon>
    </lineage>
</organism>
<dbReference type="GO" id="GO:0071897">
    <property type="term" value="P:DNA biosynthetic process"/>
    <property type="evidence" value="ECO:0007669"/>
    <property type="project" value="UniProtKB-ARBA"/>
</dbReference>
<keyword evidence="2" id="KW-1185">Reference proteome</keyword>
<dbReference type="AlphaFoldDB" id="A0A4Y2LFQ1"/>
<reference evidence="1 2" key="1">
    <citation type="journal article" date="2019" name="Sci. Rep.">
        <title>Orb-weaving spider Araneus ventricosus genome elucidates the spidroin gene catalogue.</title>
        <authorList>
            <person name="Kono N."/>
            <person name="Nakamura H."/>
            <person name="Ohtoshi R."/>
            <person name="Moran D.A.P."/>
            <person name="Shinohara A."/>
            <person name="Yoshida Y."/>
            <person name="Fujiwara M."/>
            <person name="Mori M."/>
            <person name="Tomita M."/>
            <person name="Arakawa K."/>
        </authorList>
    </citation>
    <scope>NUCLEOTIDE SEQUENCE [LARGE SCALE GENOMIC DNA]</scope>
</reference>
<gene>
    <name evidence="1" type="ORF">AVEN_116175_1</name>
</gene>
<protein>
    <submittedName>
        <fullName evidence="1">Uncharacterized protein</fullName>
    </submittedName>
</protein>
<evidence type="ECO:0000313" key="1">
    <source>
        <dbReference type="EMBL" id="GBN13432.1"/>
    </source>
</evidence>
<dbReference type="InterPro" id="IPR043128">
    <property type="entry name" value="Rev_trsase/Diguanyl_cyclase"/>
</dbReference>
<name>A0A4Y2LFQ1_ARAVE</name>
<dbReference type="InterPro" id="IPR051320">
    <property type="entry name" value="Viral_Replic_Matur_Polypro"/>
</dbReference>
<comment type="caution">
    <text evidence="1">The sequence shown here is derived from an EMBL/GenBank/DDBJ whole genome shotgun (WGS) entry which is preliminary data.</text>
</comment>
<accession>A0A4Y2LFQ1</accession>
<evidence type="ECO:0000313" key="2">
    <source>
        <dbReference type="Proteomes" id="UP000499080"/>
    </source>
</evidence>
<dbReference type="PANTHER" id="PTHR33064:SF37">
    <property type="entry name" value="RIBONUCLEASE H"/>
    <property type="match status" value="1"/>
</dbReference>
<dbReference type="InterPro" id="IPR043502">
    <property type="entry name" value="DNA/RNA_pol_sf"/>
</dbReference>
<dbReference type="PANTHER" id="PTHR33064">
    <property type="entry name" value="POL PROTEIN"/>
    <property type="match status" value="1"/>
</dbReference>